<reference evidence="2 3" key="1">
    <citation type="submission" date="2018-04" db="EMBL/GenBank/DDBJ databases">
        <title>Genomic Encyclopedia of Type Strains, Phase III (KMG-III): the genomes of soil and plant-associated and newly described type strains.</title>
        <authorList>
            <person name="Whitman W."/>
        </authorList>
    </citation>
    <scope>NUCLEOTIDE SEQUENCE [LARGE SCALE GENOMIC DNA]</scope>
    <source>
        <strain evidence="2 3">NW12</strain>
    </source>
</reference>
<protein>
    <submittedName>
        <fullName evidence="2">Uncharacterized protein</fullName>
    </submittedName>
</protein>
<proteinExistence type="predicted"/>
<feature type="transmembrane region" description="Helical" evidence="1">
    <location>
        <begin position="60"/>
        <end position="82"/>
    </location>
</feature>
<dbReference type="Proteomes" id="UP000240996">
    <property type="component" value="Unassembled WGS sequence"/>
</dbReference>
<comment type="caution">
    <text evidence="2">The sequence shown here is derived from an EMBL/GenBank/DDBJ whole genome shotgun (WGS) entry which is preliminary data.</text>
</comment>
<keyword evidence="3" id="KW-1185">Reference proteome</keyword>
<dbReference type="RefSeq" id="WP_031394022.1">
    <property type="nucleotide sequence ID" value="NZ_CP098762.1"/>
</dbReference>
<evidence type="ECO:0000313" key="3">
    <source>
        <dbReference type="Proteomes" id="UP000240996"/>
    </source>
</evidence>
<gene>
    <name evidence="2" type="ORF">C8J24_1497</name>
</gene>
<dbReference type="EMBL" id="PZZN01000001">
    <property type="protein sequence ID" value="PTM48087.1"/>
    <property type="molecule type" value="Genomic_DNA"/>
</dbReference>
<evidence type="ECO:0000256" key="1">
    <source>
        <dbReference type="SAM" id="Phobius"/>
    </source>
</evidence>
<dbReference type="AlphaFoldDB" id="A0A2T4YWC1"/>
<evidence type="ECO:0000313" key="2">
    <source>
        <dbReference type="EMBL" id="PTM48087.1"/>
    </source>
</evidence>
<keyword evidence="1" id="KW-0472">Membrane</keyword>
<organism evidence="2 3">
    <name type="scientific">Sphingomonas aerolata</name>
    <dbReference type="NCBI Taxonomy" id="185951"/>
    <lineage>
        <taxon>Bacteria</taxon>
        <taxon>Pseudomonadati</taxon>
        <taxon>Pseudomonadota</taxon>
        <taxon>Alphaproteobacteria</taxon>
        <taxon>Sphingomonadales</taxon>
        <taxon>Sphingomonadaceae</taxon>
        <taxon>Sphingomonas</taxon>
    </lineage>
</organism>
<accession>A0A2T4YWC1</accession>
<feature type="transmembrane region" description="Helical" evidence="1">
    <location>
        <begin position="28"/>
        <end position="48"/>
    </location>
</feature>
<name>A0A2T4YWC1_9SPHN</name>
<sequence length="96" mass="9926">MTDPSAETPTGLDDPHYAAFAWGRFRTIMAWMILAAAICAAGVIVAMAHLQGALHLVTMLAILGGVGGSVIMAGLLMGLVFLSSGSGHDEDVTRID</sequence>
<keyword evidence="1" id="KW-0812">Transmembrane</keyword>
<dbReference type="GeneID" id="93687775"/>
<keyword evidence="1" id="KW-1133">Transmembrane helix</keyword>